<dbReference type="AlphaFoldDB" id="A0A5S9MHT8"/>
<evidence type="ECO:0000256" key="3">
    <source>
        <dbReference type="ARBA" id="ARBA00022888"/>
    </source>
</evidence>
<dbReference type="InterPro" id="IPR051786">
    <property type="entry name" value="ASN_synthetase/amidase"/>
</dbReference>
<keyword evidence="3" id="KW-0061">Asparagine biosynthesis</keyword>
<dbReference type="PROSITE" id="PS51278">
    <property type="entry name" value="GATASE_TYPE_2"/>
    <property type="match status" value="1"/>
</dbReference>
<evidence type="ECO:0000256" key="2">
    <source>
        <dbReference type="ARBA" id="ARBA00012737"/>
    </source>
</evidence>
<dbReference type="PANTHER" id="PTHR43284:SF1">
    <property type="entry name" value="ASPARAGINE SYNTHETASE"/>
    <property type="match status" value="1"/>
</dbReference>
<proteinExistence type="predicted"/>
<dbReference type="PANTHER" id="PTHR43284">
    <property type="entry name" value="ASPARAGINE SYNTHETASE (GLUTAMINE-HYDROLYZING)"/>
    <property type="match status" value="1"/>
</dbReference>
<sequence>MCGFVGVFNHRPLSETTEQEELIKQMNRLIVHRGPDDEGYFHDEHVGFGFRRLSIIDVEHGKQPLSYEDEKYWIIFNGEIYNYVELKEELVKKKAIRSAQILIRKYFLLHTVIIKKKRLLSFAVCLHF</sequence>
<dbReference type="Gene3D" id="3.60.20.10">
    <property type="entry name" value="Glutamine Phosphoribosylpyrophosphate, subunit 1, domain 1"/>
    <property type="match status" value="1"/>
</dbReference>
<evidence type="ECO:0000313" key="6">
    <source>
        <dbReference type="EMBL" id="BBP91724.1"/>
    </source>
</evidence>
<accession>A0A5S9MHT8</accession>
<reference evidence="6 7" key="1">
    <citation type="submission" date="2019-12" db="EMBL/GenBank/DDBJ databases">
        <title>Full genome sequence of a Bacillus safensis strain isolated from commercially available natto in Indonesia.</title>
        <authorList>
            <person name="Yoshida M."/>
            <person name="Uomi M."/>
            <person name="Waturangi D."/>
            <person name="Ekaputri J.J."/>
            <person name="Setiamarga D.H.E."/>
        </authorList>
    </citation>
    <scope>NUCLEOTIDE SEQUENCE [LARGE SCALE GENOMIC DNA]</scope>
    <source>
        <strain evidence="6 7">IDN1</strain>
    </source>
</reference>
<gene>
    <name evidence="6" type="ORF">BsIDN1_53420</name>
</gene>
<protein>
    <recommendedName>
        <fullName evidence="2">asparagine synthase (glutamine-hydrolyzing)</fullName>
        <ecNumber evidence="2">6.3.5.4</ecNumber>
    </recommendedName>
</protein>
<feature type="domain" description="Glutamine amidotransferase type-2" evidence="5">
    <location>
        <begin position="2"/>
        <end position="128"/>
    </location>
</feature>
<name>A0A5S9MHT8_BACIA</name>
<dbReference type="Proteomes" id="UP000464658">
    <property type="component" value="Chromosome"/>
</dbReference>
<keyword evidence="3" id="KW-0028">Amino-acid biosynthesis</keyword>
<comment type="pathway">
    <text evidence="1">Amino-acid biosynthesis; L-asparagine biosynthesis; L-asparagine from L-aspartate (L-Gln route): step 1/1.</text>
</comment>
<evidence type="ECO:0000256" key="1">
    <source>
        <dbReference type="ARBA" id="ARBA00005187"/>
    </source>
</evidence>
<dbReference type="EMBL" id="AP021906">
    <property type="protein sequence ID" value="BBP91724.1"/>
    <property type="molecule type" value="Genomic_DNA"/>
</dbReference>
<dbReference type="SUPFAM" id="SSF56235">
    <property type="entry name" value="N-terminal nucleophile aminohydrolases (Ntn hydrolases)"/>
    <property type="match status" value="1"/>
</dbReference>
<dbReference type="InterPro" id="IPR017932">
    <property type="entry name" value="GATase_2_dom"/>
</dbReference>
<evidence type="ECO:0000256" key="4">
    <source>
        <dbReference type="ARBA" id="ARBA00048741"/>
    </source>
</evidence>
<evidence type="ECO:0000313" key="7">
    <source>
        <dbReference type="Proteomes" id="UP000464658"/>
    </source>
</evidence>
<dbReference type="Pfam" id="PF13522">
    <property type="entry name" value="GATase_6"/>
    <property type="match status" value="1"/>
</dbReference>
<evidence type="ECO:0000259" key="5">
    <source>
        <dbReference type="PROSITE" id="PS51278"/>
    </source>
</evidence>
<dbReference type="EC" id="6.3.5.4" evidence="2"/>
<comment type="catalytic activity">
    <reaction evidence="4">
        <text>L-aspartate + L-glutamine + ATP + H2O = L-asparagine + L-glutamate + AMP + diphosphate + H(+)</text>
        <dbReference type="Rhea" id="RHEA:12228"/>
        <dbReference type="ChEBI" id="CHEBI:15377"/>
        <dbReference type="ChEBI" id="CHEBI:15378"/>
        <dbReference type="ChEBI" id="CHEBI:29985"/>
        <dbReference type="ChEBI" id="CHEBI:29991"/>
        <dbReference type="ChEBI" id="CHEBI:30616"/>
        <dbReference type="ChEBI" id="CHEBI:33019"/>
        <dbReference type="ChEBI" id="CHEBI:58048"/>
        <dbReference type="ChEBI" id="CHEBI:58359"/>
        <dbReference type="ChEBI" id="CHEBI:456215"/>
        <dbReference type="EC" id="6.3.5.4"/>
    </reaction>
</comment>
<dbReference type="InterPro" id="IPR029055">
    <property type="entry name" value="Ntn_hydrolases_N"/>
</dbReference>
<dbReference type="GO" id="GO:0005829">
    <property type="term" value="C:cytosol"/>
    <property type="evidence" value="ECO:0007669"/>
    <property type="project" value="TreeGrafter"/>
</dbReference>
<dbReference type="GO" id="GO:0004066">
    <property type="term" value="F:asparagine synthase (glutamine-hydrolyzing) activity"/>
    <property type="evidence" value="ECO:0007669"/>
    <property type="project" value="UniProtKB-EC"/>
</dbReference>
<organism evidence="6 7">
    <name type="scientific">Bacillus safensis</name>
    <dbReference type="NCBI Taxonomy" id="561879"/>
    <lineage>
        <taxon>Bacteria</taxon>
        <taxon>Bacillati</taxon>
        <taxon>Bacillota</taxon>
        <taxon>Bacilli</taxon>
        <taxon>Bacillales</taxon>
        <taxon>Bacillaceae</taxon>
        <taxon>Bacillus</taxon>
    </lineage>
</organism>
<dbReference type="GO" id="GO:0006529">
    <property type="term" value="P:asparagine biosynthetic process"/>
    <property type="evidence" value="ECO:0007669"/>
    <property type="project" value="UniProtKB-KW"/>
</dbReference>